<evidence type="ECO:0000256" key="1">
    <source>
        <dbReference type="SAM" id="MobiDB-lite"/>
    </source>
</evidence>
<feature type="region of interest" description="Disordered" evidence="1">
    <location>
        <begin position="350"/>
        <end position="373"/>
    </location>
</feature>
<dbReference type="GO" id="GO:0016020">
    <property type="term" value="C:membrane"/>
    <property type="evidence" value="ECO:0007669"/>
    <property type="project" value="InterPro"/>
</dbReference>
<feature type="transmembrane region" description="Helical" evidence="2">
    <location>
        <begin position="84"/>
        <end position="102"/>
    </location>
</feature>
<dbReference type="OrthoDB" id="9792218at2"/>
<dbReference type="Pfam" id="PF00924">
    <property type="entry name" value="MS_channel_2nd"/>
    <property type="match status" value="1"/>
</dbReference>
<dbReference type="STRING" id="487184.SAMN05216421_2248"/>
<dbReference type="GO" id="GO:0008381">
    <property type="term" value="F:mechanosensitive monoatomic ion channel activity"/>
    <property type="evidence" value="ECO:0007669"/>
    <property type="project" value="UniProtKB-ARBA"/>
</dbReference>
<dbReference type="Proteomes" id="UP000243207">
    <property type="component" value="Chromosome I"/>
</dbReference>
<protein>
    <submittedName>
        <fullName evidence="4">Small-conductance mechanosensitive channel</fullName>
    </submittedName>
</protein>
<evidence type="ECO:0000259" key="3">
    <source>
        <dbReference type="Pfam" id="PF00924"/>
    </source>
</evidence>
<keyword evidence="2" id="KW-0812">Transmembrane</keyword>
<feature type="transmembrane region" description="Helical" evidence="2">
    <location>
        <begin position="12"/>
        <end position="35"/>
    </location>
</feature>
<feature type="domain" description="Mechanosensitive ion channel MscS" evidence="3">
    <location>
        <begin position="184"/>
        <end position="250"/>
    </location>
</feature>
<reference evidence="5" key="1">
    <citation type="submission" date="2016-10" db="EMBL/GenBank/DDBJ databases">
        <authorList>
            <person name="Varghese N."/>
            <person name="Submissions S."/>
        </authorList>
    </citation>
    <scope>NUCLEOTIDE SEQUENCE [LARGE SCALE GENOMIC DNA]</scope>
    <source>
        <strain evidence="5">NRRL B-51270</strain>
    </source>
</reference>
<dbReference type="Gene3D" id="1.10.287.1260">
    <property type="match status" value="1"/>
</dbReference>
<accession>A0A1H1V9M2</accession>
<dbReference type="AlphaFoldDB" id="A0A1H1V9M2"/>
<gene>
    <name evidence="4" type="ORF">SAMN05216421_2248</name>
</gene>
<feature type="transmembrane region" description="Helical" evidence="2">
    <location>
        <begin position="135"/>
        <end position="156"/>
    </location>
</feature>
<keyword evidence="2" id="KW-0472">Membrane</keyword>
<evidence type="ECO:0000313" key="5">
    <source>
        <dbReference type="Proteomes" id="UP000243207"/>
    </source>
</evidence>
<keyword evidence="2" id="KW-1133">Transmembrane helix</keyword>
<dbReference type="InterPro" id="IPR006685">
    <property type="entry name" value="MscS_channel_2nd"/>
</dbReference>
<evidence type="ECO:0000313" key="4">
    <source>
        <dbReference type="EMBL" id="SDS81452.1"/>
    </source>
</evidence>
<feature type="compositionally biased region" description="Polar residues" evidence="1">
    <location>
        <begin position="350"/>
        <end position="360"/>
    </location>
</feature>
<feature type="transmembrane region" description="Helical" evidence="2">
    <location>
        <begin position="55"/>
        <end position="72"/>
    </location>
</feature>
<dbReference type="EMBL" id="LT629736">
    <property type="protein sequence ID" value="SDS81452.1"/>
    <property type="molecule type" value="Genomic_DNA"/>
</dbReference>
<name>A0A1H1V9M2_9GAMM</name>
<dbReference type="PANTHER" id="PTHR30566">
    <property type="entry name" value="YNAI-RELATED MECHANOSENSITIVE ION CHANNEL"/>
    <property type="match status" value="1"/>
</dbReference>
<dbReference type="SUPFAM" id="SSF50182">
    <property type="entry name" value="Sm-like ribonucleoproteins"/>
    <property type="match status" value="1"/>
</dbReference>
<dbReference type="PANTHER" id="PTHR30566:SF25">
    <property type="entry name" value="INNER MEMBRANE PROTEIN"/>
    <property type="match status" value="1"/>
</dbReference>
<proteinExistence type="predicted"/>
<evidence type="ECO:0000256" key="2">
    <source>
        <dbReference type="SAM" id="Phobius"/>
    </source>
</evidence>
<dbReference type="InterPro" id="IPR010920">
    <property type="entry name" value="LSM_dom_sf"/>
</dbReference>
<organism evidence="4 5">
    <name type="scientific">Halopseudomonas xinjiangensis</name>
    <dbReference type="NCBI Taxonomy" id="487184"/>
    <lineage>
        <taxon>Bacteria</taxon>
        <taxon>Pseudomonadati</taxon>
        <taxon>Pseudomonadota</taxon>
        <taxon>Gammaproteobacteria</taxon>
        <taxon>Pseudomonadales</taxon>
        <taxon>Pseudomonadaceae</taxon>
        <taxon>Halopseudomonas</taxon>
    </lineage>
</organism>
<keyword evidence="5" id="KW-1185">Reference proteome</keyword>
<sequence length="373" mass="41636">MPMDWLSDMDYPTLRALIAATLAVLVFGLVTRLGLMLLRRVTRPFLFPRELTKKVSAPVQLLVPLLALQTVWTGASEQLPYSGLLRHATLLLIIATLTWLGLRAVSAVQQVVVILNPVDVSDNLRARRIQTQTRVLVRTLGVLVIIFGVSSMLMTFPGARQFGASLLASAGLAGLAVGFAARPVLGNLIAGLQIAITQPIRLDDVVIVENEWGRIEEITGTYVVVRIWDSRRLVVPLTYFIENPFQNWTRHSASLLGSVFFWVDYSLPLEPLRREMERLCQEEPGLWDGEVCVLQVTDCNERAMQLRVLASSGDSSRNWDLRCYLRENLLAFINHNYPGSLPRVRANLETRTQPSEQQPAGSEGGFTDRQPPV</sequence>